<comment type="caution">
    <text evidence="3">The sequence shown here is derived from an EMBL/GenBank/DDBJ whole genome shotgun (WGS) entry which is preliminary data.</text>
</comment>
<dbReference type="InterPro" id="IPR036116">
    <property type="entry name" value="FN3_sf"/>
</dbReference>
<dbReference type="Gene3D" id="2.60.40.10">
    <property type="entry name" value="Immunoglobulins"/>
    <property type="match status" value="1"/>
</dbReference>
<dbReference type="SMART" id="SM00060">
    <property type="entry name" value="FN3"/>
    <property type="match status" value="1"/>
</dbReference>
<dbReference type="AlphaFoldDB" id="A0A1F7J5R1"/>
<proteinExistence type="predicted"/>
<keyword evidence="1" id="KW-0472">Membrane</keyword>
<dbReference type="CDD" id="cd00063">
    <property type="entry name" value="FN3"/>
    <property type="match status" value="1"/>
</dbReference>
<dbReference type="SUPFAM" id="SSF49265">
    <property type="entry name" value="Fibronectin type III"/>
    <property type="match status" value="1"/>
</dbReference>
<feature type="transmembrane region" description="Helical" evidence="1">
    <location>
        <begin position="180"/>
        <end position="200"/>
    </location>
</feature>
<feature type="domain" description="Fibronectin type-III" evidence="2">
    <location>
        <begin position="30"/>
        <end position="123"/>
    </location>
</feature>
<dbReference type="EMBL" id="MGAQ01000010">
    <property type="protein sequence ID" value="OGK50941.1"/>
    <property type="molecule type" value="Genomic_DNA"/>
</dbReference>
<evidence type="ECO:0000259" key="2">
    <source>
        <dbReference type="PROSITE" id="PS50853"/>
    </source>
</evidence>
<feature type="transmembrane region" description="Helical" evidence="1">
    <location>
        <begin position="237"/>
        <end position="257"/>
    </location>
</feature>
<keyword evidence="1" id="KW-1133">Transmembrane helix</keyword>
<evidence type="ECO:0000313" key="4">
    <source>
        <dbReference type="Proteomes" id="UP000178558"/>
    </source>
</evidence>
<dbReference type="InterPro" id="IPR013783">
    <property type="entry name" value="Ig-like_fold"/>
</dbReference>
<evidence type="ECO:0000256" key="1">
    <source>
        <dbReference type="SAM" id="Phobius"/>
    </source>
</evidence>
<protein>
    <recommendedName>
        <fullName evidence="2">Fibronectin type-III domain-containing protein</fullName>
    </recommendedName>
</protein>
<reference evidence="3 4" key="1">
    <citation type="journal article" date="2016" name="Nat. Commun.">
        <title>Thousands of microbial genomes shed light on interconnected biogeochemical processes in an aquifer system.</title>
        <authorList>
            <person name="Anantharaman K."/>
            <person name="Brown C.T."/>
            <person name="Hug L.A."/>
            <person name="Sharon I."/>
            <person name="Castelle C.J."/>
            <person name="Probst A.J."/>
            <person name="Thomas B.C."/>
            <person name="Singh A."/>
            <person name="Wilkins M.J."/>
            <person name="Karaoz U."/>
            <person name="Brodie E.L."/>
            <person name="Williams K.H."/>
            <person name="Hubbard S.S."/>
            <person name="Banfield J.F."/>
        </authorList>
    </citation>
    <scope>NUCLEOTIDE SEQUENCE [LARGE SCALE GENOMIC DNA]</scope>
</reference>
<sequence length="265" mass="29103">MKNRLIGLIIVLFTFLLLGPTTFARCSDTKPAKPVLLSAQAGDKNITLNWQEVPDPVTYYLVRYGTSKENLEYGNPNIGGRGATSFTIGELQNGVEYFFQIRAGNGCKPGNFSDTVSAISGNPGELEGGSSEQPHNLTLYKEVLGVDISATANAKRISTPSAFPNVRHEEPIDPCKTTCYGLPLLAGQITILFLFFIASLRWPTLKPIFSVIVPVITLSVFYGLNGKCGANSFYCEYFIPLTVITYVIMLVAQKYILIDIDRKNK</sequence>
<name>A0A1F7J5R1_9BACT</name>
<evidence type="ECO:0000313" key="3">
    <source>
        <dbReference type="EMBL" id="OGK50941.1"/>
    </source>
</evidence>
<keyword evidence="1" id="KW-0812">Transmembrane</keyword>
<dbReference type="Proteomes" id="UP000178558">
    <property type="component" value="Unassembled WGS sequence"/>
</dbReference>
<dbReference type="InterPro" id="IPR003961">
    <property type="entry name" value="FN3_dom"/>
</dbReference>
<feature type="transmembrane region" description="Helical" evidence="1">
    <location>
        <begin position="207"/>
        <end position="225"/>
    </location>
</feature>
<dbReference type="Pfam" id="PF00041">
    <property type="entry name" value="fn3"/>
    <property type="match status" value="1"/>
</dbReference>
<organism evidence="3 4">
    <name type="scientific">Candidatus Roizmanbacteria bacterium RIFCSPLOWO2_01_FULL_40_42</name>
    <dbReference type="NCBI Taxonomy" id="1802066"/>
    <lineage>
        <taxon>Bacteria</taxon>
        <taxon>Candidatus Roizmaniibacteriota</taxon>
    </lineage>
</organism>
<accession>A0A1F7J5R1</accession>
<gene>
    <name evidence="3" type="ORF">A3B50_01555</name>
</gene>
<dbReference type="PROSITE" id="PS50853">
    <property type="entry name" value="FN3"/>
    <property type="match status" value="1"/>
</dbReference>